<evidence type="ECO:0000256" key="4">
    <source>
        <dbReference type="ARBA" id="ARBA00022670"/>
    </source>
</evidence>
<dbReference type="SUPFAM" id="SSF54001">
    <property type="entry name" value="Cysteine proteinases"/>
    <property type="match status" value="1"/>
</dbReference>
<keyword evidence="5" id="KW-0833">Ubl conjugation pathway</keyword>
<reference evidence="10" key="1">
    <citation type="submission" date="2021-02" db="EMBL/GenBank/DDBJ databases">
        <authorList>
            <person name="Nowell W R."/>
        </authorList>
    </citation>
    <scope>NUCLEOTIDE SEQUENCE</scope>
</reference>
<keyword evidence="6" id="KW-0378">Hydrolase</keyword>
<keyword evidence="7" id="KW-0788">Thiol protease</keyword>
<keyword evidence="8" id="KW-0472">Membrane</keyword>
<organism evidence="10 11">
    <name type="scientific">Rotaria socialis</name>
    <dbReference type="NCBI Taxonomy" id="392032"/>
    <lineage>
        <taxon>Eukaryota</taxon>
        <taxon>Metazoa</taxon>
        <taxon>Spiralia</taxon>
        <taxon>Gnathifera</taxon>
        <taxon>Rotifera</taxon>
        <taxon>Eurotatoria</taxon>
        <taxon>Bdelloidea</taxon>
        <taxon>Philodinida</taxon>
        <taxon>Philodinidae</taxon>
        <taxon>Rotaria</taxon>
    </lineage>
</organism>
<dbReference type="Pfam" id="PF00443">
    <property type="entry name" value="UCH"/>
    <property type="match status" value="1"/>
</dbReference>
<dbReference type="CDD" id="cd02257">
    <property type="entry name" value="Peptidase_C19"/>
    <property type="match status" value="1"/>
</dbReference>
<comment type="caution">
    <text evidence="10">The sequence shown here is derived from an EMBL/GenBank/DDBJ whole genome shotgun (WGS) entry which is preliminary data.</text>
</comment>
<dbReference type="GO" id="GO:0004843">
    <property type="term" value="F:cysteine-type deubiquitinase activity"/>
    <property type="evidence" value="ECO:0007669"/>
    <property type="project" value="UniProtKB-EC"/>
</dbReference>
<dbReference type="AlphaFoldDB" id="A0A818W992"/>
<feature type="transmembrane region" description="Helical" evidence="8">
    <location>
        <begin position="37"/>
        <end position="53"/>
    </location>
</feature>
<dbReference type="Proteomes" id="UP000663865">
    <property type="component" value="Unassembled WGS sequence"/>
</dbReference>
<dbReference type="GO" id="GO:0006508">
    <property type="term" value="P:proteolysis"/>
    <property type="evidence" value="ECO:0007669"/>
    <property type="project" value="UniProtKB-KW"/>
</dbReference>
<feature type="domain" description="USP" evidence="9">
    <location>
        <begin position="156"/>
        <end position="615"/>
    </location>
</feature>
<keyword evidence="8" id="KW-1133">Transmembrane helix</keyword>
<evidence type="ECO:0000256" key="3">
    <source>
        <dbReference type="ARBA" id="ARBA00012759"/>
    </source>
</evidence>
<dbReference type="PANTHER" id="PTHR24006">
    <property type="entry name" value="UBIQUITIN CARBOXYL-TERMINAL HYDROLASE"/>
    <property type="match status" value="1"/>
</dbReference>
<dbReference type="PANTHER" id="PTHR24006:SF888">
    <property type="entry name" value="UBIQUITIN CARBOXYL-TERMINAL HYDROLASE 30"/>
    <property type="match status" value="1"/>
</dbReference>
<dbReference type="PROSITE" id="PS50235">
    <property type="entry name" value="USP_3"/>
    <property type="match status" value="1"/>
</dbReference>
<evidence type="ECO:0000256" key="2">
    <source>
        <dbReference type="ARBA" id="ARBA00009085"/>
    </source>
</evidence>
<comment type="catalytic activity">
    <reaction evidence="1">
        <text>Thiol-dependent hydrolysis of ester, thioester, amide, peptide and isopeptide bonds formed by the C-terminal Gly of ubiquitin (a 76-residue protein attached to proteins as an intracellular targeting signal).</text>
        <dbReference type="EC" id="3.4.19.12"/>
    </reaction>
</comment>
<dbReference type="EC" id="3.4.19.12" evidence="3"/>
<comment type="similarity">
    <text evidence="2">Belongs to the peptidase C19 family.</text>
</comment>
<evidence type="ECO:0000259" key="9">
    <source>
        <dbReference type="PROSITE" id="PS50235"/>
    </source>
</evidence>
<keyword evidence="8" id="KW-0812">Transmembrane</keyword>
<protein>
    <recommendedName>
        <fullName evidence="3">ubiquitinyl hydrolase 1</fullName>
        <ecNumber evidence="3">3.4.19.12</ecNumber>
    </recommendedName>
</protein>
<evidence type="ECO:0000256" key="8">
    <source>
        <dbReference type="SAM" id="Phobius"/>
    </source>
</evidence>
<dbReference type="Gene3D" id="3.90.70.10">
    <property type="entry name" value="Cysteine proteinases"/>
    <property type="match status" value="1"/>
</dbReference>
<dbReference type="InterPro" id="IPR050164">
    <property type="entry name" value="Peptidase_C19"/>
</dbReference>
<keyword evidence="4" id="KW-0645">Protease</keyword>
<accession>A0A818W992</accession>
<dbReference type="InterPro" id="IPR038765">
    <property type="entry name" value="Papain-like_cys_pep_sf"/>
</dbReference>
<evidence type="ECO:0000256" key="7">
    <source>
        <dbReference type="ARBA" id="ARBA00022807"/>
    </source>
</evidence>
<dbReference type="EMBL" id="CAJNYV010005077">
    <property type="protein sequence ID" value="CAF3721797.1"/>
    <property type="molecule type" value="Genomic_DNA"/>
</dbReference>
<evidence type="ECO:0000256" key="6">
    <source>
        <dbReference type="ARBA" id="ARBA00022801"/>
    </source>
</evidence>
<sequence length="616" mass="70988">MWLLSNVLFEFTIYLIVDNITKFILINTKKENRFDVFLWECLFLGFSICFITVYHHTTFILTVFLLLHIIGILHTEKRLKLTINRIKLFIHVFLRLFQLTINCLYNFISNYTHHYSSSKVLIAKKLPEKYLYSYHLKLTNDLRLQQSSLVQLLPRPGILKLHETTCSLNILLQSLASLNSFYSSLQRNINLSRFNYDPIVSTFLDLISQLRANHHTTEYKHANTLVGLSSFISKLSTIYPDLLTKPTTPDIAELFQCITDALNQSLSKQKLVYSKNFSVIGQVHNQKLTTLSLDFLNRMYIETEAQLHNKVTVDNIDAQTSYIIQYIDLTWLLHHIQLGSILKHTFSGQLLHAYCCNKCSHVRFCAEPFQILILPVSKTTITLEQLLSQLTKIEDVDSISCSYCSSQTNQDLERKSTVIKNGTILTKTIPTLSPLVNTHIQPFDQAVSSTANISIPLSTHTSNLATSYKSDRMKCQTLIANFPSILCIQLKRLFYDPVSRTTTKLNTNIIIEPEKILDLSHIHYTTWLGLIDSSMIIPARYQLTGICLNSSNNFHSSSMNQTNSNSKQYVCLYRTDNSQWFLSDNEHKTEINEIDNICRTLCVTENCYLLFYERCS</sequence>
<dbReference type="GO" id="GO:0016579">
    <property type="term" value="P:protein deubiquitination"/>
    <property type="evidence" value="ECO:0007669"/>
    <property type="project" value="InterPro"/>
</dbReference>
<dbReference type="GO" id="GO:0005829">
    <property type="term" value="C:cytosol"/>
    <property type="evidence" value="ECO:0007669"/>
    <property type="project" value="TreeGrafter"/>
</dbReference>
<evidence type="ECO:0000256" key="5">
    <source>
        <dbReference type="ARBA" id="ARBA00022786"/>
    </source>
</evidence>
<dbReference type="InterPro" id="IPR001394">
    <property type="entry name" value="Peptidase_C19_UCH"/>
</dbReference>
<name>A0A818W992_9BILA</name>
<dbReference type="GO" id="GO:0005634">
    <property type="term" value="C:nucleus"/>
    <property type="evidence" value="ECO:0007669"/>
    <property type="project" value="TreeGrafter"/>
</dbReference>
<evidence type="ECO:0000313" key="11">
    <source>
        <dbReference type="Proteomes" id="UP000663865"/>
    </source>
</evidence>
<proteinExistence type="inferred from homology"/>
<feature type="transmembrane region" description="Helical" evidence="8">
    <location>
        <begin position="6"/>
        <end position="25"/>
    </location>
</feature>
<evidence type="ECO:0000256" key="1">
    <source>
        <dbReference type="ARBA" id="ARBA00000707"/>
    </source>
</evidence>
<gene>
    <name evidence="10" type="ORF">KIK155_LOCUS28030</name>
</gene>
<evidence type="ECO:0000313" key="10">
    <source>
        <dbReference type="EMBL" id="CAF3721797.1"/>
    </source>
</evidence>
<dbReference type="InterPro" id="IPR028889">
    <property type="entry name" value="USP"/>
</dbReference>